<protein>
    <recommendedName>
        <fullName evidence="2">RWD domain-containing protein</fullName>
    </recommendedName>
</protein>
<proteinExistence type="predicted"/>
<keyword evidence="4" id="KW-1185">Reference proteome</keyword>
<dbReference type="Pfam" id="PF16543">
    <property type="entry name" value="DFRP_C"/>
    <property type="match status" value="1"/>
</dbReference>
<dbReference type="EMBL" id="VSWC01000183">
    <property type="protein sequence ID" value="KAA1068823.1"/>
    <property type="molecule type" value="Genomic_DNA"/>
</dbReference>
<dbReference type="CDD" id="cd23823">
    <property type="entry name" value="RWD_GCN2"/>
    <property type="match status" value="1"/>
</dbReference>
<comment type="caution">
    <text evidence="3">The sequence shown here is derived from an EMBL/GenBank/DDBJ whole genome shotgun (WGS) entry which is preliminary data.</text>
</comment>
<evidence type="ECO:0000313" key="3">
    <source>
        <dbReference type="EMBL" id="KAA1068823.1"/>
    </source>
</evidence>
<gene>
    <name evidence="3" type="ORF">PGT21_003007</name>
</gene>
<dbReference type="Proteomes" id="UP000324748">
    <property type="component" value="Unassembled WGS sequence"/>
</dbReference>
<evidence type="ECO:0000259" key="2">
    <source>
        <dbReference type="PROSITE" id="PS50908"/>
    </source>
</evidence>
<dbReference type="OrthoDB" id="277175at2759"/>
<dbReference type="PROSITE" id="PS50908">
    <property type="entry name" value="RWD"/>
    <property type="match status" value="1"/>
</dbReference>
<dbReference type="SMART" id="SM00591">
    <property type="entry name" value="RWD"/>
    <property type="match status" value="1"/>
</dbReference>
<sequence>MSDQYLEQRKEEIEVLQSIFEDLSFESDEQVILRTEPEEPSPSNPLTVNLKIKYTEKYPDELPDIEIEPVEGELSELEVESTIEKLKEAGRESLGMAMIFTLSLALQQELARILSDRAAEVVRLEKEEIKQAEEAEAARKKGTPINKETFSIWRAKFHEQNQLKKAKEEEERYKSLTPKEREERKKSGNKLTGRQLFESNQALITPDNSLIDADAEEFDLSQFPKEDEPSTAETEG</sequence>
<reference evidence="3 4" key="1">
    <citation type="submission" date="2019-05" db="EMBL/GenBank/DDBJ databases">
        <title>Emergence of the Ug99 lineage of the wheat stem rust pathogen through somatic hybridization.</title>
        <authorList>
            <person name="Li F."/>
            <person name="Upadhyaya N.M."/>
            <person name="Sperschneider J."/>
            <person name="Matny O."/>
            <person name="Nguyen-Phuc H."/>
            <person name="Mago R."/>
            <person name="Raley C."/>
            <person name="Miller M.E."/>
            <person name="Silverstein K.A.T."/>
            <person name="Henningsen E."/>
            <person name="Hirsch C.D."/>
            <person name="Visser B."/>
            <person name="Pretorius Z.A."/>
            <person name="Steffenson B.J."/>
            <person name="Schwessinger B."/>
            <person name="Dodds P.N."/>
            <person name="Figueroa M."/>
        </authorList>
    </citation>
    <scope>NUCLEOTIDE SEQUENCE [LARGE SCALE GENOMIC DNA]</scope>
    <source>
        <strain evidence="3">21-0</strain>
    </source>
</reference>
<dbReference type="Gene3D" id="3.10.110.10">
    <property type="entry name" value="Ubiquitin Conjugating Enzyme"/>
    <property type="match status" value="1"/>
</dbReference>
<accession>A0A5B0LY70</accession>
<dbReference type="InterPro" id="IPR040213">
    <property type="entry name" value="GIR2-like"/>
</dbReference>
<evidence type="ECO:0000256" key="1">
    <source>
        <dbReference type="SAM" id="MobiDB-lite"/>
    </source>
</evidence>
<dbReference type="PANTHER" id="PTHR12292">
    <property type="entry name" value="RWD DOMAIN-CONTAINING PROTEIN"/>
    <property type="match status" value="1"/>
</dbReference>
<dbReference type="InterPro" id="IPR006575">
    <property type="entry name" value="RWD_dom"/>
</dbReference>
<feature type="domain" description="RWD" evidence="2">
    <location>
        <begin position="11"/>
        <end position="113"/>
    </location>
</feature>
<dbReference type="SUPFAM" id="SSF54495">
    <property type="entry name" value="UBC-like"/>
    <property type="match status" value="1"/>
</dbReference>
<dbReference type="AlphaFoldDB" id="A0A5B0LY70"/>
<feature type="region of interest" description="Disordered" evidence="1">
    <location>
        <begin position="161"/>
        <end position="236"/>
    </location>
</feature>
<feature type="compositionally biased region" description="Polar residues" evidence="1">
    <location>
        <begin position="189"/>
        <end position="208"/>
    </location>
</feature>
<feature type="compositionally biased region" description="Basic and acidic residues" evidence="1">
    <location>
        <begin position="161"/>
        <end position="186"/>
    </location>
</feature>
<dbReference type="InterPro" id="IPR032378">
    <property type="entry name" value="ZC3H15/TMA46_C"/>
</dbReference>
<organism evidence="3 4">
    <name type="scientific">Puccinia graminis f. sp. tritici</name>
    <dbReference type="NCBI Taxonomy" id="56615"/>
    <lineage>
        <taxon>Eukaryota</taxon>
        <taxon>Fungi</taxon>
        <taxon>Dikarya</taxon>
        <taxon>Basidiomycota</taxon>
        <taxon>Pucciniomycotina</taxon>
        <taxon>Pucciniomycetes</taxon>
        <taxon>Pucciniales</taxon>
        <taxon>Pucciniaceae</taxon>
        <taxon>Puccinia</taxon>
    </lineage>
</organism>
<evidence type="ECO:0000313" key="4">
    <source>
        <dbReference type="Proteomes" id="UP000324748"/>
    </source>
</evidence>
<name>A0A5B0LY70_PUCGR</name>
<dbReference type="Pfam" id="PF05773">
    <property type="entry name" value="RWD"/>
    <property type="match status" value="1"/>
</dbReference>
<dbReference type="InterPro" id="IPR016135">
    <property type="entry name" value="UBQ-conjugating_enzyme/RWD"/>
</dbReference>